<dbReference type="Proteomes" id="UP000537126">
    <property type="component" value="Unassembled WGS sequence"/>
</dbReference>
<evidence type="ECO:0008006" key="3">
    <source>
        <dbReference type="Google" id="ProtNLM"/>
    </source>
</evidence>
<dbReference type="InterPro" id="IPR008969">
    <property type="entry name" value="CarboxyPept-like_regulatory"/>
</dbReference>
<accession>A0A846MQT2</accession>
<protein>
    <recommendedName>
        <fullName evidence="3">Carboxypeptidase-like regulatory domain-containing protein</fullName>
    </recommendedName>
</protein>
<organism evidence="1 2">
    <name type="scientific">Thermonema lapsum</name>
    <dbReference type="NCBI Taxonomy" id="28195"/>
    <lineage>
        <taxon>Bacteria</taxon>
        <taxon>Pseudomonadati</taxon>
        <taxon>Bacteroidota</taxon>
        <taxon>Cytophagia</taxon>
        <taxon>Cytophagales</taxon>
        <taxon>Thermonemataceae</taxon>
        <taxon>Thermonema</taxon>
    </lineage>
</organism>
<dbReference type="SUPFAM" id="SSF49464">
    <property type="entry name" value="Carboxypeptidase regulatory domain-like"/>
    <property type="match status" value="1"/>
</dbReference>
<reference evidence="1 2" key="1">
    <citation type="submission" date="2020-03" db="EMBL/GenBank/DDBJ databases">
        <title>Genomic Encyclopedia of Type Strains, Phase IV (KMG-IV): sequencing the most valuable type-strain genomes for metagenomic binning, comparative biology and taxonomic classification.</title>
        <authorList>
            <person name="Goeker M."/>
        </authorList>
    </citation>
    <scope>NUCLEOTIDE SEQUENCE [LARGE SCALE GENOMIC DNA]</scope>
    <source>
        <strain evidence="1 2">DSM 5718</strain>
    </source>
</reference>
<dbReference type="InterPro" id="IPR043741">
    <property type="entry name" value="DUF5686"/>
</dbReference>
<dbReference type="EMBL" id="JAASRN010000002">
    <property type="protein sequence ID" value="NIK73819.1"/>
    <property type="molecule type" value="Genomic_DNA"/>
</dbReference>
<evidence type="ECO:0000313" key="2">
    <source>
        <dbReference type="Proteomes" id="UP000537126"/>
    </source>
</evidence>
<sequence length="849" mass="98402">MSKLLRKLSLWLPVWGGLTCLLSFSSMAQQITLRGKVIDGENGLPMPACNVYLKNHPYIGTSTDANGTFVLTFEFVRDTLLIEFISYQTIEYPLLKAQSQTNLAFSLKPDVLSLAAVVITPGENPAYRIIREAIKRKKQHDKRQLEAYEYESYNRIEGYVKSSDKGISKLRFVKDMRRVAAGYDMLRTTEGDTLIPVLVNEVVSRVYMKHSPYKRREDIEAQQLSGIGIEDAPTLQNILSNTYLTDYNFYRNQINILGKYFPSPLANGWRLVYDYELEDSLEVGGYVCYQLKVIPLREEDIAFTGRIWITKEDYALRKVQLHITPNANINFVRSLSIEQVLAPTQSSVWLPESMFFEVEISEFTDLIPSIVARTYSLYKNYRLNETYPNSFYEIRENNLPSNKVQEEKLMAFRALEGDSIGFRPQIHYLIDTLNRVPSVKRYTGIIKVLSTGYLRKGGIDFGHYARYYAWNNIEGHRIGFGMRTNYHLSPKWMFKSYVAYGTQDQRWKYDLRLYHVLSRKRFTIVGLRHLADIEPLIQLDQRNDLPELFIASNRFFDLAGRRPFFHTANSLWIDSRLSQLVRAQLTLQQNTLDPLYPFAYYPTPSDTQTRNSSIHTTEIIGMLRLQRAVRLTRDANFDEIDIANRNPRLTLWTIFGFKGLLNGDFQYQKVYLELAQKNANVLGIGHANYSITAGYIFSDVPYPLLRTHLGNNTPILIERAFNQMNGFEFVSDHFIAVHYAHYFEGFILNKLPLIRRLNDKLEWRLVGSLNAVWGGLRESNQALLAQQTEDGQPVEGFSKLDLYKPYVEVGYGIDNIFRFFRVDFFHRLTYLNSPQAKPFGIKFSAEIKF</sequence>
<keyword evidence="2" id="KW-1185">Reference proteome</keyword>
<gene>
    <name evidence="1" type="ORF">FHS56_001332</name>
</gene>
<name>A0A846MQT2_9BACT</name>
<evidence type="ECO:0000313" key="1">
    <source>
        <dbReference type="EMBL" id="NIK73819.1"/>
    </source>
</evidence>
<comment type="caution">
    <text evidence="1">The sequence shown here is derived from an EMBL/GenBank/DDBJ whole genome shotgun (WGS) entry which is preliminary data.</text>
</comment>
<dbReference type="Pfam" id="PF13715">
    <property type="entry name" value="CarbopepD_reg_2"/>
    <property type="match status" value="1"/>
</dbReference>
<proteinExistence type="predicted"/>
<dbReference type="Pfam" id="PF18939">
    <property type="entry name" value="DUF5686"/>
    <property type="match status" value="1"/>
</dbReference>
<dbReference type="RefSeq" id="WP_166919084.1">
    <property type="nucleotide sequence ID" value="NZ_JAASRN010000002.1"/>
</dbReference>
<dbReference type="AlphaFoldDB" id="A0A846MQT2"/>